<organism evidence="2 3">
    <name type="scientific">Tanacetum coccineum</name>
    <dbReference type="NCBI Taxonomy" id="301880"/>
    <lineage>
        <taxon>Eukaryota</taxon>
        <taxon>Viridiplantae</taxon>
        <taxon>Streptophyta</taxon>
        <taxon>Embryophyta</taxon>
        <taxon>Tracheophyta</taxon>
        <taxon>Spermatophyta</taxon>
        <taxon>Magnoliopsida</taxon>
        <taxon>eudicotyledons</taxon>
        <taxon>Gunneridae</taxon>
        <taxon>Pentapetalae</taxon>
        <taxon>asterids</taxon>
        <taxon>campanulids</taxon>
        <taxon>Asterales</taxon>
        <taxon>Asteraceae</taxon>
        <taxon>Asteroideae</taxon>
        <taxon>Anthemideae</taxon>
        <taxon>Anthemidinae</taxon>
        <taxon>Tanacetum</taxon>
    </lineage>
</organism>
<reference evidence="2" key="2">
    <citation type="submission" date="2022-01" db="EMBL/GenBank/DDBJ databases">
        <authorList>
            <person name="Yamashiro T."/>
            <person name="Shiraishi A."/>
            <person name="Satake H."/>
            <person name="Nakayama K."/>
        </authorList>
    </citation>
    <scope>NUCLEOTIDE SEQUENCE</scope>
</reference>
<keyword evidence="3" id="KW-1185">Reference proteome</keyword>
<proteinExistence type="predicted"/>
<dbReference type="EMBL" id="BQNB010009360">
    <property type="protein sequence ID" value="GJS62434.1"/>
    <property type="molecule type" value="Genomic_DNA"/>
</dbReference>
<accession>A0ABQ4XAY7</accession>
<protein>
    <submittedName>
        <fullName evidence="2">Uncharacterized protein</fullName>
    </submittedName>
</protein>
<gene>
    <name evidence="2" type="ORF">Tco_0657218</name>
</gene>
<evidence type="ECO:0000313" key="3">
    <source>
        <dbReference type="Proteomes" id="UP001151760"/>
    </source>
</evidence>
<dbReference type="Proteomes" id="UP001151760">
    <property type="component" value="Unassembled WGS sequence"/>
</dbReference>
<reference evidence="2" key="1">
    <citation type="journal article" date="2022" name="Int. J. Mol. Sci.">
        <title>Draft Genome of Tanacetum Coccineum: Genomic Comparison of Closely Related Tanacetum-Family Plants.</title>
        <authorList>
            <person name="Yamashiro T."/>
            <person name="Shiraishi A."/>
            <person name="Nakayama K."/>
            <person name="Satake H."/>
        </authorList>
    </citation>
    <scope>NUCLEOTIDE SEQUENCE</scope>
</reference>
<feature type="region of interest" description="Disordered" evidence="1">
    <location>
        <begin position="259"/>
        <end position="294"/>
    </location>
</feature>
<sequence length="294" mass="31754">MAKRQLGWKVVEHVNHKKFSNGGVIVVEDDPDIIHVDNSSDLALTTSLNDLEITALHIDGQSIDVDAPPDIIVVDEDDDIIDDEDVLLHDLVDSDDKDFVNVDDGDGMSADVARGHGGNGGSVDRPPLHQLANGCRGSGKNFWIIARELENPIWEAGNPAGCIPARKPGTSDHEGVPDALWFLEQHPDGAEGEGPRKDWGGSWTLAALRDKQEEMLRLQGLGTYTDDQIMAMVRGGKQRGHIPSVGRVLVGRGKDVIDVPSQHESRSGSGCCAAVDDESCNDEDADEDEEDTDS</sequence>
<evidence type="ECO:0000313" key="2">
    <source>
        <dbReference type="EMBL" id="GJS62434.1"/>
    </source>
</evidence>
<feature type="compositionally biased region" description="Acidic residues" evidence="1">
    <location>
        <begin position="275"/>
        <end position="294"/>
    </location>
</feature>
<comment type="caution">
    <text evidence="2">The sequence shown here is derived from an EMBL/GenBank/DDBJ whole genome shotgun (WGS) entry which is preliminary data.</text>
</comment>
<evidence type="ECO:0000256" key="1">
    <source>
        <dbReference type="SAM" id="MobiDB-lite"/>
    </source>
</evidence>
<name>A0ABQ4XAY7_9ASTR</name>